<evidence type="ECO:0000313" key="7">
    <source>
        <dbReference type="EMBL" id="GHC45538.1"/>
    </source>
</evidence>
<dbReference type="GO" id="GO:0032993">
    <property type="term" value="C:protein-DNA complex"/>
    <property type="evidence" value="ECO:0007669"/>
    <property type="project" value="TreeGrafter"/>
</dbReference>
<dbReference type="GO" id="GO:0005829">
    <property type="term" value="C:cytosol"/>
    <property type="evidence" value="ECO:0007669"/>
    <property type="project" value="TreeGrafter"/>
</dbReference>
<dbReference type="SMART" id="SM00528">
    <property type="entry name" value="HNS"/>
    <property type="match status" value="1"/>
</dbReference>
<keyword evidence="4" id="KW-0238">DNA-binding</keyword>
<dbReference type="GO" id="GO:0009295">
    <property type="term" value="C:nucleoid"/>
    <property type="evidence" value="ECO:0007669"/>
    <property type="project" value="UniProtKB-SubCell"/>
</dbReference>
<gene>
    <name evidence="7" type="primary">spb</name>
    <name evidence="7" type="ORF">GCM10007315_03740</name>
</gene>
<dbReference type="EMBL" id="BMYJ01000001">
    <property type="protein sequence ID" value="GHC45538.1"/>
    <property type="molecule type" value="Genomic_DNA"/>
</dbReference>
<dbReference type="GO" id="GO:0003680">
    <property type="term" value="F:minor groove of adenine-thymine-rich DNA binding"/>
    <property type="evidence" value="ECO:0007669"/>
    <property type="project" value="TreeGrafter"/>
</dbReference>
<dbReference type="GO" id="GO:0000976">
    <property type="term" value="F:transcription cis-regulatory region binding"/>
    <property type="evidence" value="ECO:0007669"/>
    <property type="project" value="TreeGrafter"/>
</dbReference>
<comment type="similarity">
    <text evidence="2">Belongs to the histone-like protein H-NS family.</text>
</comment>
<evidence type="ECO:0000256" key="2">
    <source>
        <dbReference type="ARBA" id="ARBA00010610"/>
    </source>
</evidence>
<comment type="subcellular location">
    <subcellularLocation>
        <location evidence="1">Cytoplasm</location>
        <location evidence="1">Nucleoid</location>
    </subcellularLocation>
</comment>
<dbReference type="PANTHER" id="PTHR38097:SF2">
    <property type="entry name" value="DNA-BINDING PROTEIN STPA"/>
    <property type="match status" value="1"/>
</dbReference>
<feature type="domain" description="DNA-binding protein H-NS-like C-terminal" evidence="6">
    <location>
        <begin position="65"/>
        <end position="110"/>
    </location>
</feature>
<dbReference type="GO" id="GO:0001217">
    <property type="term" value="F:DNA-binding transcription repressor activity"/>
    <property type="evidence" value="ECO:0007669"/>
    <property type="project" value="TreeGrafter"/>
</dbReference>
<comment type="caution">
    <text evidence="7">The sequence shown here is derived from an EMBL/GenBank/DDBJ whole genome shotgun (WGS) entry which is preliminary data.</text>
</comment>
<dbReference type="AlphaFoldDB" id="A0A918WGW5"/>
<dbReference type="SUPFAM" id="SSF81273">
    <property type="entry name" value="H-NS histone-like proteins"/>
    <property type="match status" value="1"/>
</dbReference>
<evidence type="ECO:0000256" key="1">
    <source>
        <dbReference type="ARBA" id="ARBA00004453"/>
    </source>
</evidence>
<dbReference type="PANTHER" id="PTHR38097">
    <property type="match status" value="1"/>
</dbReference>
<organism evidence="7 8">
    <name type="scientific">Neogemmobacter tilapiae</name>
    <dbReference type="NCBI Taxonomy" id="875041"/>
    <lineage>
        <taxon>Bacteria</taxon>
        <taxon>Pseudomonadati</taxon>
        <taxon>Pseudomonadota</taxon>
        <taxon>Alphaproteobacteria</taxon>
        <taxon>Rhodobacterales</taxon>
        <taxon>Paracoccaceae</taxon>
        <taxon>Neogemmobacter</taxon>
    </lineage>
</organism>
<dbReference type="Pfam" id="PF00816">
    <property type="entry name" value="Histone_HNS"/>
    <property type="match status" value="1"/>
</dbReference>
<dbReference type="GO" id="GO:0003681">
    <property type="term" value="F:bent DNA binding"/>
    <property type="evidence" value="ECO:0007669"/>
    <property type="project" value="TreeGrafter"/>
</dbReference>
<evidence type="ECO:0000256" key="4">
    <source>
        <dbReference type="ARBA" id="ARBA00023125"/>
    </source>
</evidence>
<evidence type="ECO:0000259" key="6">
    <source>
        <dbReference type="SMART" id="SM00528"/>
    </source>
</evidence>
<proteinExistence type="inferred from homology"/>
<dbReference type="Proteomes" id="UP000638981">
    <property type="component" value="Unassembled WGS sequence"/>
</dbReference>
<evidence type="ECO:0000256" key="5">
    <source>
        <dbReference type="SAM" id="MobiDB-lite"/>
    </source>
</evidence>
<dbReference type="RefSeq" id="WP_189409811.1">
    <property type="nucleotide sequence ID" value="NZ_BMYJ01000001.1"/>
</dbReference>
<dbReference type="InterPro" id="IPR037150">
    <property type="entry name" value="H-NS_C_dom_sf"/>
</dbReference>
<evidence type="ECO:0000256" key="3">
    <source>
        <dbReference type="ARBA" id="ARBA00022490"/>
    </source>
</evidence>
<reference evidence="7" key="1">
    <citation type="journal article" date="2014" name="Int. J. Syst. Evol. Microbiol.">
        <title>Complete genome sequence of Corynebacterium casei LMG S-19264T (=DSM 44701T), isolated from a smear-ripened cheese.</title>
        <authorList>
            <consortium name="US DOE Joint Genome Institute (JGI-PGF)"/>
            <person name="Walter F."/>
            <person name="Albersmeier A."/>
            <person name="Kalinowski J."/>
            <person name="Ruckert C."/>
        </authorList>
    </citation>
    <scope>NUCLEOTIDE SEQUENCE</scope>
    <source>
        <strain evidence="7">KCTC 23310</strain>
    </source>
</reference>
<keyword evidence="8" id="KW-1185">Reference proteome</keyword>
<accession>A0A918WGW5</accession>
<sequence length="110" mass="12347">MQNDLSGLSLRALQNLEQSVAKAIQDYEGRRKEKALRALMDTAAKHGFTLADIFGAVAVSRLQGTRTRRPARPKFRNPEDPDQTWSGRGMKPRWVVRQLNAGKSLDDLSI</sequence>
<feature type="compositionally biased region" description="Basic residues" evidence="5">
    <location>
        <begin position="66"/>
        <end position="75"/>
    </location>
</feature>
<dbReference type="Gene3D" id="4.10.430.10">
    <property type="entry name" value="Histone-like protein H-NS, C-terminal domain"/>
    <property type="match status" value="1"/>
</dbReference>
<evidence type="ECO:0000313" key="8">
    <source>
        <dbReference type="Proteomes" id="UP000638981"/>
    </source>
</evidence>
<dbReference type="InterPro" id="IPR027444">
    <property type="entry name" value="H-NS_C_dom"/>
</dbReference>
<protein>
    <submittedName>
        <fullName evidence="7">Trans-acting regulatory protein hvrA</fullName>
    </submittedName>
</protein>
<feature type="region of interest" description="Disordered" evidence="5">
    <location>
        <begin position="65"/>
        <end position="91"/>
    </location>
</feature>
<keyword evidence="3" id="KW-0963">Cytoplasm</keyword>
<name>A0A918WGW5_9RHOB</name>
<reference evidence="7" key="2">
    <citation type="submission" date="2020-09" db="EMBL/GenBank/DDBJ databases">
        <authorList>
            <person name="Sun Q."/>
            <person name="Kim S."/>
        </authorList>
    </citation>
    <scope>NUCLEOTIDE SEQUENCE</scope>
    <source>
        <strain evidence="7">KCTC 23310</strain>
    </source>
</reference>